<feature type="region of interest" description="Disordered" evidence="1">
    <location>
        <begin position="235"/>
        <end position="285"/>
    </location>
</feature>
<proteinExistence type="predicted"/>
<protein>
    <submittedName>
        <fullName evidence="2">Uncharacterized protein</fullName>
    </submittedName>
</protein>
<gene>
    <name evidence="2" type="ORF">TcWFU_003910</name>
</gene>
<evidence type="ECO:0000313" key="3">
    <source>
        <dbReference type="Proteomes" id="UP001651158"/>
    </source>
</evidence>
<comment type="caution">
    <text evidence="2">The sequence shown here is derived from an EMBL/GenBank/DDBJ whole genome shotgun (WGS) entry which is preliminary data.</text>
</comment>
<sequence length="285" mass="31207">MSEIAGFHNGAVDGNSSDGPEATSLNNSGSGKTELGPAGDQKGSPTKTQPSVSVHFGTGKGLDDLRSGDTDIIEKAKTRAKERQLMKKEQENHEGTGGHSFLTDLESSLIKKYTAKNHESRAMDPSTALELTRPMTDESDGAQKELLERRMSERPPVTHTVQPPWYTEDKSIGKIVSSQSKSDPIKWNFQRTCNQIDFPSYTAEEMRGARPTIIMEARHKKCTWMPSLAPEVVAESQVGRRSICSKLSSSESLEATEAPSTKSPRRANDVNLPPYPKISAPYAMD</sequence>
<name>A0ABR4QR14_9CEST</name>
<feature type="compositionally biased region" description="Low complexity" evidence="1">
    <location>
        <begin position="245"/>
        <end position="261"/>
    </location>
</feature>
<dbReference type="EMBL" id="JAKROA010000001">
    <property type="protein sequence ID" value="KAL5111865.1"/>
    <property type="molecule type" value="Genomic_DNA"/>
</dbReference>
<organism evidence="2 3">
    <name type="scientific">Taenia crassiceps</name>
    <dbReference type="NCBI Taxonomy" id="6207"/>
    <lineage>
        <taxon>Eukaryota</taxon>
        <taxon>Metazoa</taxon>
        <taxon>Spiralia</taxon>
        <taxon>Lophotrochozoa</taxon>
        <taxon>Platyhelminthes</taxon>
        <taxon>Cestoda</taxon>
        <taxon>Eucestoda</taxon>
        <taxon>Cyclophyllidea</taxon>
        <taxon>Taeniidae</taxon>
        <taxon>Taenia</taxon>
    </lineage>
</organism>
<dbReference type="Proteomes" id="UP001651158">
    <property type="component" value="Unassembled WGS sequence"/>
</dbReference>
<evidence type="ECO:0000256" key="1">
    <source>
        <dbReference type="SAM" id="MobiDB-lite"/>
    </source>
</evidence>
<feature type="compositionally biased region" description="Polar residues" evidence="1">
    <location>
        <begin position="43"/>
        <end position="52"/>
    </location>
</feature>
<evidence type="ECO:0000313" key="2">
    <source>
        <dbReference type="EMBL" id="KAL5111865.1"/>
    </source>
</evidence>
<accession>A0ABR4QR14</accession>
<feature type="region of interest" description="Disordered" evidence="1">
    <location>
        <begin position="115"/>
        <end position="140"/>
    </location>
</feature>
<feature type="compositionally biased region" description="Basic and acidic residues" evidence="1">
    <location>
        <begin position="61"/>
        <end position="96"/>
    </location>
</feature>
<reference evidence="2 3" key="1">
    <citation type="journal article" date="2022" name="Front. Cell. Infect. Microbiol.">
        <title>The Genomes of Two Strains of Taenia crassiceps the Animal Model for the Study of Human Cysticercosis.</title>
        <authorList>
            <person name="Bobes R.J."/>
            <person name="Estrada K."/>
            <person name="Rios-Valencia D.G."/>
            <person name="Calderon-Gallegos A."/>
            <person name="de la Torre P."/>
            <person name="Carrero J.C."/>
            <person name="Sanchez-Flores A."/>
            <person name="Laclette J.P."/>
        </authorList>
    </citation>
    <scope>NUCLEOTIDE SEQUENCE [LARGE SCALE GENOMIC DNA]</scope>
    <source>
        <strain evidence="2">WFUcys</strain>
    </source>
</reference>
<feature type="compositionally biased region" description="Polar residues" evidence="1">
    <location>
        <begin position="14"/>
        <end position="31"/>
    </location>
</feature>
<keyword evidence="3" id="KW-1185">Reference proteome</keyword>
<feature type="region of interest" description="Disordered" evidence="1">
    <location>
        <begin position="1"/>
        <end position="103"/>
    </location>
</feature>